<name>A0A6C0E1G0_9ZZZZ</name>
<reference evidence="1" key="1">
    <citation type="journal article" date="2020" name="Nature">
        <title>Giant virus diversity and host interactions through global metagenomics.</title>
        <authorList>
            <person name="Schulz F."/>
            <person name="Roux S."/>
            <person name="Paez-Espino D."/>
            <person name="Jungbluth S."/>
            <person name="Walsh D.A."/>
            <person name="Denef V.J."/>
            <person name="McMahon K.D."/>
            <person name="Konstantinidis K.T."/>
            <person name="Eloe-Fadrosh E.A."/>
            <person name="Kyrpides N.C."/>
            <person name="Woyke T."/>
        </authorList>
    </citation>
    <scope>NUCLEOTIDE SEQUENCE</scope>
    <source>
        <strain evidence="1">GVMAG-M-3300023179-111</strain>
    </source>
</reference>
<dbReference type="AlphaFoldDB" id="A0A6C0E1G0"/>
<proteinExistence type="predicted"/>
<sequence length="386" mass="45886">MNIPEELKDCIYYDKDNNSFCRIHNSHLTKKTKEEELFYIIETITKEKNDNKNFIDIRNSKLERFEEEVSCICSQNNCKLLYHVIHKTGKIFRVGKDCYVKFFPKEKRKEIKNMLKVLKNDKCKQCGDQLPDMRRTFCIKGYCSENCEQENNDPCPKCKSKNTKNLITKSDYNFKCYDCNYVSCTFCKQCNNKLLDMDMEDIWCIEKGYCSENCEQENNDPCPICKSKNTEHLSAYFKCYGCNYFSWTFCKQCNNKLLDMEDIWCIEKGYCSENCEQENNDPCPKCKSKNTKNLITKSDYRAYFKCYNCNYFSWTFCKQCNNKLLDMEYTRYIKKGYCSKNCEQENNDPCPICKSKNTEHLISKSDENPDGPLIKCYDCGRKSWRD</sequence>
<dbReference type="EMBL" id="MN739712">
    <property type="protein sequence ID" value="QHT22552.1"/>
    <property type="molecule type" value="Genomic_DNA"/>
</dbReference>
<protein>
    <submittedName>
        <fullName evidence="1">Uncharacterized protein</fullName>
    </submittedName>
</protein>
<evidence type="ECO:0000313" key="1">
    <source>
        <dbReference type="EMBL" id="QHT22552.1"/>
    </source>
</evidence>
<accession>A0A6C0E1G0</accession>
<organism evidence="1">
    <name type="scientific">viral metagenome</name>
    <dbReference type="NCBI Taxonomy" id="1070528"/>
    <lineage>
        <taxon>unclassified sequences</taxon>
        <taxon>metagenomes</taxon>
        <taxon>organismal metagenomes</taxon>
    </lineage>
</organism>